<comment type="similarity">
    <text evidence="2 8">Belongs to the metallo-dependent hydrolases superfamily. ATZ/TRZ family.</text>
</comment>
<dbReference type="EC" id="3.5.4.3" evidence="3 8"/>
<keyword evidence="11" id="KW-1185">Reference proteome</keyword>
<evidence type="ECO:0000313" key="11">
    <source>
        <dbReference type="Proteomes" id="UP001431209"/>
    </source>
</evidence>
<dbReference type="Pfam" id="PF01979">
    <property type="entry name" value="Amidohydro_1"/>
    <property type="match status" value="1"/>
</dbReference>
<comment type="cofactor">
    <cofactor evidence="8">
        <name>Zn(2+)</name>
        <dbReference type="ChEBI" id="CHEBI:29105"/>
    </cofactor>
    <text evidence="8">Binds 1 zinc ion per subunit.</text>
</comment>
<keyword evidence="4 8" id="KW-0479">Metal-binding</keyword>
<protein>
    <recommendedName>
        <fullName evidence="3 8">Guanine deaminase</fullName>
        <shortName evidence="8">Guanase</shortName>
        <ecNumber evidence="3 8">3.5.4.3</ecNumber>
    </recommendedName>
    <alternativeName>
        <fullName evidence="8">Guanine aminohydrolase</fullName>
    </alternativeName>
</protein>
<dbReference type="Gene3D" id="3.20.20.140">
    <property type="entry name" value="Metal-dependent hydrolases"/>
    <property type="match status" value="1"/>
</dbReference>
<dbReference type="Proteomes" id="UP001431209">
    <property type="component" value="Unassembled WGS sequence"/>
</dbReference>
<dbReference type="SUPFAM" id="SSF51556">
    <property type="entry name" value="Metallo-dependent hydrolases"/>
    <property type="match status" value="1"/>
</dbReference>
<feature type="non-terminal residue" evidence="10">
    <location>
        <position position="1"/>
    </location>
</feature>
<evidence type="ECO:0000313" key="10">
    <source>
        <dbReference type="EMBL" id="KAL0488444.1"/>
    </source>
</evidence>
<keyword evidence="5 8" id="KW-0378">Hydrolase</keyword>
<evidence type="ECO:0000256" key="2">
    <source>
        <dbReference type="ARBA" id="ARBA00006745"/>
    </source>
</evidence>
<evidence type="ECO:0000256" key="8">
    <source>
        <dbReference type="RuleBase" id="RU366009"/>
    </source>
</evidence>
<sequence length="435" mass="48452">RICGNIIDSPGLGEIRIRFGILSYNDLGIIEDITCTSATTFEILCQELGIKDIYSIQVLEKNEFLIPGFVDTHIHAPQYTYMGSATDEPLMTWLHKYTFPAESKFQSTEHARVVYKKLVNDLLKHGTTTALFFATIHLESTKVLADICHTAGQRAFVGKVCMDRNSPEFYIETTESSLQDTEAFINYVNQLEGNLIQPVVTPRFIPTCSMDLMKGLGALSNKYDVLVQSHCSESDDEVNFSKSLHPTHLNDSAIFEECGLLKKKCVMAHCTRLSDDEFEIFKRLECSISHCSLSNAYFGDAILDVQRCIKEGVCVSLGTDIAGGPSPSLLNSMRTSVIASRLRSQFYRELPINYKTAFHLATMGGAKALCVDHKIGSFEVGKELDALRIRVGDTADPVPIFEGDSIEIMFEKFVNLGDDRNIICSIVKGKVVHKK</sequence>
<dbReference type="EMBL" id="JAOPGA020001439">
    <property type="protein sequence ID" value="KAL0488444.1"/>
    <property type="molecule type" value="Genomic_DNA"/>
</dbReference>
<reference evidence="10 11" key="1">
    <citation type="submission" date="2024-03" db="EMBL/GenBank/DDBJ databases">
        <title>The Acrasis kona genome and developmental transcriptomes reveal deep origins of eukaryotic multicellular pathways.</title>
        <authorList>
            <person name="Sheikh S."/>
            <person name="Fu C.-J."/>
            <person name="Brown M.W."/>
            <person name="Baldauf S.L."/>
        </authorList>
    </citation>
    <scope>NUCLEOTIDE SEQUENCE [LARGE SCALE GENOMIC DNA]</scope>
    <source>
        <strain evidence="10 11">ATCC MYA-3509</strain>
    </source>
</reference>
<dbReference type="GO" id="GO:0006147">
    <property type="term" value="P:guanine catabolic process"/>
    <property type="evidence" value="ECO:0007669"/>
    <property type="project" value="UniProtKB-UniRule"/>
</dbReference>
<proteinExistence type="inferred from homology"/>
<dbReference type="PANTHER" id="PTHR11271:SF6">
    <property type="entry name" value="GUANINE DEAMINASE"/>
    <property type="match status" value="1"/>
</dbReference>
<evidence type="ECO:0000256" key="4">
    <source>
        <dbReference type="ARBA" id="ARBA00022723"/>
    </source>
</evidence>
<dbReference type="NCBIfam" id="TIGR02967">
    <property type="entry name" value="guan_deamin"/>
    <property type="match status" value="1"/>
</dbReference>
<dbReference type="GO" id="GO:0008270">
    <property type="term" value="F:zinc ion binding"/>
    <property type="evidence" value="ECO:0007669"/>
    <property type="project" value="UniProtKB-UniRule"/>
</dbReference>
<dbReference type="PANTHER" id="PTHR11271">
    <property type="entry name" value="GUANINE DEAMINASE"/>
    <property type="match status" value="1"/>
</dbReference>
<dbReference type="Gene3D" id="2.30.40.10">
    <property type="entry name" value="Urease, subunit C, domain 1"/>
    <property type="match status" value="1"/>
</dbReference>
<dbReference type="InterPro" id="IPR014311">
    <property type="entry name" value="Guanine_deaminase"/>
</dbReference>
<accession>A0AAW2ZID4</accession>
<dbReference type="InterPro" id="IPR006680">
    <property type="entry name" value="Amidohydro-rel"/>
</dbReference>
<evidence type="ECO:0000256" key="1">
    <source>
        <dbReference type="ARBA" id="ARBA00004984"/>
    </source>
</evidence>
<gene>
    <name evidence="10" type="ORF">AKO1_015611</name>
</gene>
<name>A0AAW2ZID4_9EUKA</name>
<evidence type="ECO:0000256" key="7">
    <source>
        <dbReference type="ARBA" id="ARBA00051148"/>
    </source>
</evidence>
<dbReference type="GO" id="GO:0008892">
    <property type="term" value="F:guanine deaminase activity"/>
    <property type="evidence" value="ECO:0007669"/>
    <property type="project" value="UniProtKB-UniRule"/>
</dbReference>
<comment type="pathway">
    <text evidence="1 8">Purine metabolism; guanine degradation; xanthine from guanine: step 1/1.</text>
</comment>
<dbReference type="AlphaFoldDB" id="A0AAW2ZID4"/>
<evidence type="ECO:0000256" key="3">
    <source>
        <dbReference type="ARBA" id="ARBA00012781"/>
    </source>
</evidence>
<evidence type="ECO:0000256" key="5">
    <source>
        <dbReference type="ARBA" id="ARBA00022801"/>
    </source>
</evidence>
<comment type="catalytic activity">
    <reaction evidence="7 8">
        <text>guanine + H2O + H(+) = xanthine + NH4(+)</text>
        <dbReference type="Rhea" id="RHEA:14665"/>
        <dbReference type="ChEBI" id="CHEBI:15377"/>
        <dbReference type="ChEBI" id="CHEBI:15378"/>
        <dbReference type="ChEBI" id="CHEBI:16235"/>
        <dbReference type="ChEBI" id="CHEBI:17712"/>
        <dbReference type="ChEBI" id="CHEBI:28938"/>
        <dbReference type="EC" id="3.5.4.3"/>
    </reaction>
</comment>
<comment type="caution">
    <text evidence="10">The sequence shown here is derived from an EMBL/GenBank/DDBJ whole genome shotgun (WGS) entry which is preliminary data.</text>
</comment>
<evidence type="ECO:0000259" key="9">
    <source>
        <dbReference type="Pfam" id="PF01979"/>
    </source>
</evidence>
<dbReference type="InterPro" id="IPR011059">
    <property type="entry name" value="Metal-dep_hydrolase_composite"/>
</dbReference>
<dbReference type="InterPro" id="IPR051607">
    <property type="entry name" value="Metallo-dep_hydrolases"/>
</dbReference>
<feature type="domain" description="Amidohydrolase-related" evidence="9">
    <location>
        <begin position="64"/>
        <end position="432"/>
    </location>
</feature>
<evidence type="ECO:0000256" key="6">
    <source>
        <dbReference type="ARBA" id="ARBA00022833"/>
    </source>
</evidence>
<keyword evidence="6 8" id="KW-0862">Zinc</keyword>
<dbReference type="FunFam" id="3.20.20.140:FF:000022">
    <property type="entry name" value="Guanine deaminase"/>
    <property type="match status" value="1"/>
</dbReference>
<dbReference type="GO" id="GO:0005829">
    <property type="term" value="C:cytosol"/>
    <property type="evidence" value="ECO:0007669"/>
    <property type="project" value="TreeGrafter"/>
</dbReference>
<comment type="function">
    <text evidence="8">Catalyzes the hydrolytic deamination of guanine, producing xanthine and ammonia.</text>
</comment>
<dbReference type="InterPro" id="IPR032466">
    <property type="entry name" value="Metal_Hydrolase"/>
</dbReference>
<organism evidence="10 11">
    <name type="scientific">Acrasis kona</name>
    <dbReference type="NCBI Taxonomy" id="1008807"/>
    <lineage>
        <taxon>Eukaryota</taxon>
        <taxon>Discoba</taxon>
        <taxon>Heterolobosea</taxon>
        <taxon>Tetramitia</taxon>
        <taxon>Eutetramitia</taxon>
        <taxon>Acrasidae</taxon>
        <taxon>Acrasis</taxon>
    </lineage>
</organism>